<evidence type="ECO:0000313" key="1">
    <source>
        <dbReference type="EMBL" id="KAK2031229.1"/>
    </source>
</evidence>
<dbReference type="Proteomes" id="UP001232148">
    <property type="component" value="Unassembled WGS sequence"/>
</dbReference>
<gene>
    <name evidence="1" type="ORF">LX32DRAFT_637382</name>
</gene>
<keyword evidence="2" id="KW-1185">Reference proteome</keyword>
<evidence type="ECO:0000313" key="2">
    <source>
        <dbReference type="Proteomes" id="UP001232148"/>
    </source>
</evidence>
<name>A0AAD9M331_9PEZI</name>
<sequence length="99" mass="10461">MSASRPAGGGVASCCIVTVAFVDCFLDSKRPKPVHSSVAPDEAKHIPAGPRFRCSTTSIFGDRFNTASLSVGLAQASPRTRLCHRCILMALSLRDSALL</sequence>
<dbReference type="EMBL" id="MU842842">
    <property type="protein sequence ID" value="KAK2031229.1"/>
    <property type="molecule type" value="Genomic_DNA"/>
</dbReference>
<accession>A0AAD9M331</accession>
<comment type="caution">
    <text evidence="1">The sequence shown here is derived from an EMBL/GenBank/DDBJ whole genome shotgun (WGS) entry which is preliminary data.</text>
</comment>
<reference evidence="1" key="1">
    <citation type="submission" date="2021-06" db="EMBL/GenBank/DDBJ databases">
        <title>Comparative genomics, transcriptomics and evolutionary studies reveal genomic signatures of adaptation to plant cell wall in hemibiotrophic fungi.</title>
        <authorList>
            <consortium name="DOE Joint Genome Institute"/>
            <person name="Baroncelli R."/>
            <person name="Diaz J.F."/>
            <person name="Benocci T."/>
            <person name="Peng M."/>
            <person name="Battaglia E."/>
            <person name="Haridas S."/>
            <person name="Andreopoulos W."/>
            <person name="Labutti K."/>
            <person name="Pangilinan J."/>
            <person name="Floch G.L."/>
            <person name="Makela M.R."/>
            <person name="Henrissat B."/>
            <person name="Grigoriev I.V."/>
            <person name="Crouch J.A."/>
            <person name="De Vries R.P."/>
            <person name="Sukno S.A."/>
            <person name="Thon M.R."/>
        </authorList>
    </citation>
    <scope>NUCLEOTIDE SEQUENCE</scope>
    <source>
        <strain evidence="1">MAFF235873</strain>
    </source>
</reference>
<dbReference type="AlphaFoldDB" id="A0AAD9M331"/>
<protein>
    <submittedName>
        <fullName evidence="1">Uncharacterized protein</fullName>
    </submittedName>
</protein>
<organism evidence="1 2">
    <name type="scientific">Colletotrichum zoysiae</name>
    <dbReference type="NCBI Taxonomy" id="1216348"/>
    <lineage>
        <taxon>Eukaryota</taxon>
        <taxon>Fungi</taxon>
        <taxon>Dikarya</taxon>
        <taxon>Ascomycota</taxon>
        <taxon>Pezizomycotina</taxon>
        <taxon>Sordariomycetes</taxon>
        <taxon>Hypocreomycetidae</taxon>
        <taxon>Glomerellales</taxon>
        <taxon>Glomerellaceae</taxon>
        <taxon>Colletotrichum</taxon>
        <taxon>Colletotrichum graminicola species complex</taxon>
    </lineage>
</organism>
<proteinExistence type="predicted"/>